<gene>
    <name evidence="1" type="ORF">SBF1_2680010</name>
</gene>
<name>A0A2U3KTD5_9FIRM</name>
<proteinExistence type="predicted"/>
<evidence type="ECO:0000313" key="2">
    <source>
        <dbReference type="Proteomes" id="UP000238916"/>
    </source>
</evidence>
<evidence type="ECO:0000313" key="1">
    <source>
        <dbReference type="EMBL" id="SPF42918.1"/>
    </source>
</evidence>
<dbReference type="Proteomes" id="UP000238916">
    <property type="component" value="Unassembled WGS sequence"/>
</dbReference>
<reference evidence="2" key="1">
    <citation type="submission" date="2018-02" db="EMBL/GenBank/DDBJ databases">
        <authorList>
            <person name="Hausmann B."/>
        </authorList>
    </citation>
    <scope>NUCLEOTIDE SEQUENCE [LARGE SCALE GENOMIC DNA]</scope>
    <source>
        <strain evidence="2">Peat soil MAG SbF1</strain>
    </source>
</reference>
<sequence>MLQYILGNHIQRILWYYDNSLHVKVIALYVWKGNNNWAKVDTKRDCPMLYRK</sequence>
<protein>
    <submittedName>
        <fullName evidence="1">Uncharacterized protein</fullName>
    </submittedName>
</protein>
<organism evidence="1 2">
    <name type="scientific">Candidatus Desulfosporosinus infrequens</name>
    <dbReference type="NCBI Taxonomy" id="2043169"/>
    <lineage>
        <taxon>Bacteria</taxon>
        <taxon>Bacillati</taxon>
        <taxon>Bacillota</taxon>
        <taxon>Clostridia</taxon>
        <taxon>Eubacteriales</taxon>
        <taxon>Desulfitobacteriaceae</taxon>
        <taxon>Desulfosporosinus</taxon>
    </lineage>
</organism>
<accession>A0A2U3KTD5</accession>
<dbReference type="AlphaFoldDB" id="A0A2U3KTD5"/>
<dbReference type="EMBL" id="OMOF01000188">
    <property type="protein sequence ID" value="SPF42918.1"/>
    <property type="molecule type" value="Genomic_DNA"/>
</dbReference>